<organism evidence="2 3">
    <name type="scientific">Halomonas shengliensis</name>
    <dbReference type="NCBI Taxonomy" id="419597"/>
    <lineage>
        <taxon>Bacteria</taxon>
        <taxon>Pseudomonadati</taxon>
        <taxon>Pseudomonadota</taxon>
        <taxon>Gammaproteobacteria</taxon>
        <taxon>Oceanospirillales</taxon>
        <taxon>Halomonadaceae</taxon>
        <taxon>Halomonas</taxon>
    </lineage>
</organism>
<dbReference type="InterPro" id="IPR027396">
    <property type="entry name" value="DsrEFH-like"/>
</dbReference>
<evidence type="ECO:0000313" key="3">
    <source>
        <dbReference type="Proteomes" id="UP000199075"/>
    </source>
</evidence>
<dbReference type="Pfam" id="PF02635">
    <property type="entry name" value="DsrE"/>
    <property type="match status" value="1"/>
</dbReference>
<gene>
    <name evidence="2" type="ORF">SAMN04487957_103266</name>
</gene>
<dbReference type="AlphaFoldDB" id="A0A1H0GMJ6"/>
<protein>
    <submittedName>
        <fullName evidence="2">tRNA 2-thiouridine synthesizing protein C</fullName>
    </submittedName>
</protein>
<dbReference type="Gene3D" id="3.40.1260.10">
    <property type="entry name" value="DsrEFH-like"/>
    <property type="match status" value="1"/>
</dbReference>
<dbReference type="InterPro" id="IPR017462">
    <property type="entry name" value="Sulphur_relay_TusC/DsrF"/>
</dbReference>
<dbReference type="InterPro" id="IPR003787">
    <property type="entry name" value="Sulphur_relay_DsrE/F-like"/>
</dbReference>
<dbReference type="OrthoDB" id="9789418at2"/>
<dbReference type="NCBIfam" id="NF001238">
    <property type="entry name" value="PRK00211.1"/>
    <property type="match status" value="1"/>
</dbReference>
<dbReference type="RefSeq" id="WP_089677558.1">
    <property type="nucleotide sequence ID" value="NZ_FNIV01000003.1"/>
</dbReference>
<reference evidence="3" key="1">
    <citation type="submission" date="2016-10" db="EMBL/GenBank/DDBJ databases">
        <authorList>
            <person name="Varghese N."/>
            <person name="Submissions S."/>
        </authorList>
    </citation>
    <scope>NUCLEOTIDE SEQUENCE [LARGE SCALE GENOMIC DNA]</scope>
    <source>
        <strain evidence="3">CGMCC 1.6444</strain>
    </source>
</reference>
<dbReference type="EMBL" id="FNIV01000003">
    <property type="protein sequence ID" value="SDO08216.1"/>
    <property type="molecule type" value="Genomic_DNA"/>
</dbReference>
<accession>A0A1H0GMJ6</accession>
<proteinExistence type="inferred from homology"/>
<dbReference type="STRING" id="419597.SAMN04487957_103266"/>
<evidence type="ECO:0000313" key="2">
    <source>
        <dbReference type="EMBL" id="SDO08216.1"/>
    </source>
</evidence>
<sequence length="124" mass="13424">MHDETHHGDLLVILRHAPHGSSWLREGLDAALVAAAFERRVTLLFLGEGALALLEGQGVGPMGQKGTAPTLAMLEMYDIDRLLVEERALRDYGLDASMLLLPARPVGATEMAEELAAHSLVLNF</sequence>
<dbReference type="PANTHER" id="PTHR38780">
    <property type="entry name" value="PROTEIN TUSC"/>
    <property type="match status" value="1"/>
</dbReference>
<evidence type="ECO:0000256" key="1">
    <source>
        <dbReference type="ARBA" id="ARBA00005996"/>
    </source>
</evidence>
<dbReference type="SUPFAM" id="SSF75169">
    <property type="entry name" value="DsrEFH-like"/>
    <property type="match status" value="1"/>
</dbReference>
<keyword evidence="3" id="KW-1185">Reference proteome</keyword>
<dbReference type="Proteomes" id="UP000199075">
    <property type="component" value="Unassembled WGS sequence"/>
</dbReference>
<dbReference type="PANTHER" id="PTHR38780:SF1">
    <property type="entry name" value="PROTEIN TUSC"/>
    <property type="match status" value="1"/>
</dbReference>
<comment type="similarity">
    <text evidence="1">Belongs to the DsrF/TusC family.</text>
</comment>
<name>A0A1H0GMJ6_9GAMM</name>